<dbReference type="InterPro" id="IPR021290">
    <property type="entry name" value="DUF2861"/>
</dbReference>
<evidence type="ECO:0008006" key="3">
    <source>
        <dbReference type="Google" id="ProtNLM"/>
    </source>
</evidence>
<dbReference type="AlphaFoldDB" id="A0A2U3B6F5"/>
<gene>
    <name evidence="1" type="ORF">DI392_16270</name>
</gene>
<dbReference type="Proteomes" id="UP000245362">
    <property type="component" value="Unassembled WGS sequence"/>
</dbReference>
<reference evidence="1 2" key="1">
    <citation type="submission" date="2018-05" db="EMBL/GenBank/DDBJ databases">
        <title>Vibrio limimaris sp. nov., isolated from marine sediment.</title>
        <authorList>
            <person name="Li C.-M."/>
        </authorList>
    </citation>
    <scope>NUCLEOTIDE SEQUENCE [LARGE SCALE GENOMIC DNA]</scope>
    <source>
        <strain evidence="1 2">E4404</strain>
    </source>
</reference>
<evidence type="ECO:0000313" key="1">
    <source>
        <dbReference type="EMBL" id="PWI32352.1"/>
    </source>
</evidence>
<dbReference type="EMBL" id="QFWT01000010">
    <property type="protein sequence ID" value="PWI32352.1"/>
    <property type="molecule type" value="Genomic_DNA"/>
</dbReference>
<dbReference type="OrthoDB" id="5914970at2"/>
<protein>
    <recommendedName>
        <fullName evidence="3">DUF2861 family protein</fullName>
    </recommendedName>
</protein>
<comment type="caution">
    <text evidence="1">The sequence shown here is derived from an EMBL/GenBank/DDBJ whole genome shotgun (WGS) entry which is preliminary data.</text>
</comment>
<organism evidence="1 2">
    <name type="scientific">Vibrio albus</name>
    <dbReference type="NCBI Taxonomy" id="2200953"/>
    <lineage>
        <taxon>Bacteria</taxon>
        <taxon>Pseudomonadati</taxon>
        <taxon>Pseudomonadota</taxon>
        <taxon>Gammaproteobacteria</taxon>
        <taxon>Vibrionales</taxon>
        <taxon>Vibrionaceae</taxon>
        <taxon>Vibrio</taxon>
    </lineage>
</organism>
<dbReference type="Pfam" id="PF11060">
    <property type="entry name" value="DUF2861"/>
    <property type="match status" value="1"/>
</dbReference>
<accession>A0A2U3B6F5</accession>
<proteinExistence type="predicted"/>
<evidence type="ECO:0000313" key="2">
    <source>
        <dbReference type="Proteomes" id="UP000245362"/>
    </source>
</evidence>
<name>A0A2U3B6F5_9VIBR</name>
<sequence>MSLFLFTQSVLAAWFEEQTSLTQAHQAILEDDLPAAFSAMVEVWQKERAPYVKEHLNQLLLKSLDKDCGKTLHSEEFAPWITRVVIRNQSVQSPGRRTERVTVEVTALEGLEDIEFTRWPETKVSRSSDFESIIEQPGNVIYQRQYALNRKLEPGLYQVRVEAADNKVWNSWVIISTSAMKQVVRWESKDHWVVDKKALLNSYCPLPVLDVSLYDYIDDQYIKVWQQKYEADYPTTIPIQDLIPNRYVLAVSIAHQHWQGSIIIENQQVISKTYDISEE</sequence>
<keyword evidence="2" id="KW-1185">Reference proteome</keyword>